<dbReference type="PANTHER" id="PTHR35529">
    <property type="entry name" value="MANGANESE EFFLUX PUMP MNTP-RELATED"/>
    <property type="match status" value="1"/>
</dbReference>
<keyword evidence="3 5" id="KW-1133">Transmembrane helix</keyword>
<sequence>MWAVMFYFMLALAVSLDSFGAGITYGLRSIRIPLTSIVIIGGCSGGMVGLSMHLTAISTGWLPKETTTVAGAVILIGLGLFALYNAGRPDSQAEGSTASPSGPIRVFSWEIKGFGIVIQILKSPVAADRDSSGILSPTEACLLGFALSLDAFGAGMGAALLGFSPWAASSMIALMSVLFLVAGLKTGIRFRSRNWLPGIAYIPGILLILMGFFRFF</sequence>
<organism evidence="6 7">
    <name type="scientific">Salinithrix halophila</name>
    <dbReference type="NCBI Taxonomy" id="1485204"/>
    <lineage>
        <taxon>Bacteria</taxon>
        <taxon>Bacillati</taxon>
        <taxon>Bacillota</taxon>
        <taxon>Bacilli</taxon>
        <taxon>Bacillales</taxon>
        <taxon>Thermoactinomycetaceae</taxon>
        <taxon>Salinithrix</taxon>
    </lineage>
</organism>
<feature type="transmembrane region" description="Helical" evidence="5">
    <location>
        <begin position="140"/>
        <end position="160"/>
    </location>
</feature>
<evidence type="ECO:0000313" key="7">
    <source>
        <dbReference type="Proteomes" id="UP001595843"/>
    </source>
</evidence>
<accession>A0ABV8JA29</accession>
<reference evidence="7" key="1">
    <citation type="journal article" date="2019" name="Int. J. Syst. Evol. Microbiol.">
        <title>The Global Catalogue of Microorganisms (GCM) 10K type strain sequencing project: providing services to taxonomists for standard genome sequencing and annotation.</title>
        <authorList>
            <consortium name="The Broad Institute Genomics Platform"/>
            <consortium name="The Broad Institute Genome Sequencing Center for Infectious Disease"/>
            <person name="Wu L."/>
            <person name="Ma J."/>
        </authorList>
    </citation>
    <scope>NUCLEOTIDE SEQUENCE [LARGE SCALE GENOMIC DNA]</scope>
    <source>
        <strain evidence="7">IBRC-M 10813</strain>
    </source>
</reference>
<keyword evidence="7" id="KW-1185">Reference proteome</keyword>
<proteinExistence type="predicted"/>
<keyword evidence="4 5" id="KW-0472">Membrane</keyword>
<comment type="caution">
    <text evidence="6">The sequence shown here is derived from an EMBL/GenBank/DDBJ whole genome shotgun (WGS) entry which is preliminary data.</text>
</comment>
<feature type="transmembrane region" description="Helical" evidence="5">
    <location>
        <begin position="166"/>
        <end position="184"/>
    </location>
</feature>
<dbReference type="Proteomes" id="UP001595843">
    <property type="component" value="Unassembled WGS sequence"/>
</dbReference>
<evidence type="ECO:0000256" key="2">
    <source>
        <dbReference type="ARBA" id="ARBA00022692"/>
    </source>
</evidence>
<dbReference type="RefSeq" id="WP_380701949.1">
    <property type="nucleotide sequence ID" value="NZ_JBHSAP010000007.1"/>
</dbReference>
<feature type="transmembrane region" description="Helical" evidence="5">
    <location>
        <begin position="6"/>
        <end position="27"/>
    </location>
</feature>
<feature type="transmembrane region" description="Helical" evidence="5">
    <location>
        <begin position="196"/>
        <end position="215"/>
    </location>
</feature>
<feature type="transmembrane region" description="Helical" evidence="5">
    <location>
        <begin position="34"/>
        <end position="56"/>
    </location>
</feature>
<dbReference type="InterPro" id="IPR003810">
    <property type="entry name" value="Mntp/YtaF"/>
</dbReference>
<dbReference type="PANTHER" id="PTHR35529:SF2">
    <property type="entry name" value="SPORULATION PROTEIN YTAF-RELATED"/>
    <property type="match status" value="1"/>
</dbReference>
<dbReference type="EMBL" id="JBHSAP010000007">
    <property type="protein sequence ID" value="MFC4075741.1"/>
    <property type="molecule type" value="Genomic_DNA"/>
</dbReference>
<evidence type="ECO:0000256" key="5">
    <source>
        <dbReference type="SAM" id="Phobius"/>
    </source>
</evidence>
<dbReference type="Pfam" id="PF02659">
    <property type="entry name" value="Mntp"/>
    <property type="match status" value="2"/>
</dbReference>
<dbReference type="InterPro" id="IPR014205">
    <property type="entry name" value="Spore_YtaF"/>
</dbReference>
<protein>
    <submittedName>
        <fullName evidence="6">Sporulation membrane protein YtaF</fullName>
    </submittedName>
</protein>
<feature type="transmembrane region" description="Helical" evidence="5">
    <location>
        <begin position="68"/>
        <end position="86"/>
    </location>
</feature>
<evidence type="ECO:0000256" key="3">
    <source>
        <dbReference type="ARBA" id="ARBA00022989"/>
    </source>
</evidence>
<keyword evidence="1" id="KW-1003">Cell membrane</keyword>
<keyword evidence="2 5" id="KW-0812">Transmembrane</keyword>
<name>A0ABV8JA29_9BACL</name>
<evidence type="ECO:0000256" key="4">
    <source>
        <dbReference type="ARBA" id="ARBA00023136"/>
    </source>
</evidence>
<dbReference type="NCBIfam" id="TIGR02840">
    <property type="entry name" value="spore_YtaF"/>
    <property type="match status" value="1"/>
</dbReference>
<evidence type="ECO:0000256" key="1">
    <source>
        <dbReference type="ARBA" id="ARBA00022475"/>
    </source>
</evidence>
<gene>
    <name evidence="6" type="primary">ytaF</name>
    <name evidence="6" type="ORF">ACFOUO_02855</name>
</gene>
<evidence type="ECO:0000313" key="6">
    <source>
        <dbReference type="EMBL" id="MFC4075741.1"/>
    </source>
</evidence>